<dbReference type="NCBIfam" id="TIGR04416">
    <property type="entry name" value="group_II_RT_mat"/>
    <property type="match status" value="1"/>
</dbReference>
<dbReference type="InterPro" id="IPR043502">
    <property type="entry name" value="DNA/RNA_pol_sf"/>
</dbReference>
<dbReference type="AlphaFoldDB" id="A0A517MV47"/>
<dbReference type="PROSITE" id="PS50878">
    <property type="entry name" value="RT_POL"/>
    <property type="match status" value="1"/>
</dbReference>
<comment type="similarity">
    <text evidence="1">Belongs to the bacterial reverse transcriptase family.</text>
</comment>
<dbReference type="EMBL" id="CP036263">
    <property type="protein sequence ID" value="QDS98748.1"/>
    <property type="molecule type" value="Genomic_DNA"/>
</dbReference>
<dbReference type="InterPro" id="IPR013597">
    <property type="entry name" value="Mat_intron_G2"/>
</dbReference>
<protein>
    <submittedName>
        <fullName evidence="3">Group II intron-encoded protein LtrA</fullName>
    </submittedName>
</protein>
<keyword evidence="4" id="KW-1185">Reference proteome</keyword>
<organism evidence="3 4">
    <name type="scientific">Adhaeretor mobilis</name>
    <dbReference type="NCBI Taxonomy" id="1930276"/>
    <lineage>
        <taxon>Bacteria</taxon>
        <taxon>Pseudomonadati</taxon>
        <taxon>Planctomycetota</taxon>
        <taxon>Planctomycetia</taxon>
        <taxon>Pirellulales</taxon>
        <taxon>Lacipirellulaceae</taxon>
        <taxon>Adhaeretor</taxon>
    </lineage>
</organism>
<reference evidence="3 4" key="1">
    <citation type="submission" date="2019-02" db="EMBL/GenBank/DDBJ databases">
        <title>Deep-cultivation of Planctomycetes and their phenomic and genomic characterization uncovers novel biology.</title>
        <authorList>
            <person name="Wiegand S."/>
            <person name="Jogler M."/>
            <person name="Boedeker C."/>
            <person name="Pinto D."/>
            <person name="Vollmers J."/>
            <person name="Rivas-Marin E."/>
            <person name="Kohn T."/>
            <person name="Peeters S.H."/>
            <person name="Heuer A."/>
            <person name="Rast P."/>
            <person name="Oberbeckmann S."/>
            <person name="Bunk B."/>
            <person name="Jeske O."/>
            <person name="Meyerdierks A."/>
            <person name="Storesund J.E."/>
            <person name="Kallscheuer N."/>
            <person name="Luecker S."/>
            <person name="Lage O.M."/>
            <person name="Pohl T."/>
            <person name="Merkel B.J."/>
            <person name="Hornburger P."/>
            <person name="Mueller R.-W."/>
            <person name="Bruemmer F."/>
            <person name="Labrenz M."/>
            <person name="Spormann A.M."/>
            <person name="Op den Camp H."/>
            <person name="Overmann J."/>
            <person name="Amann R."/>
            <person name="Jetten M.S.M."/>
            <person name="Mascher T."/>
            <person name="Medema M.H."/>
            <person name="Devos D.P."/>
            <person name="Kaster A.-K."/>
            <person name="Ovreas L."/>
            <person name="Rohde M."/>
            <person name="Galperin M.Y."/>
            <person name="Jogler C."/>
        </authorList>
    </citation>
    <scope>NUCLEOTIDE SEQUENCE [LARGE SCALE GENOMIC DNA]</scope>
    <source>
        <strain evidence="3 4">HG15A2</strain>
    </source>
</reference>
<proteinExistence type="inferred from homology"/>
<accession>A0A517MV47</accession>
<dbReference type="Proteomes" id="UP000319852">
    <property type="component" value="Chromosome"/>
</dbReference>
<gene>
    <name evidence="3" type="primary">ltrA_1</name>
    <name evidence="3" type="ORF">HG15A2_20320</name>
</gene>
<dbReference type="SUPFAM" id="SSF56672">
    <property type="entry name" value="DNA/RNA polymerases"/>
    <property type="match status" value="1"/>
</dbReference>
<dbReference type="PANTHER" id="PTHR34047:SF8">
    <property type="entry name" value="PROTEIN YKFC"/>
    <property type="match status" value="1"/>
</dbReference>
<evidence type="ECO:0000313" key="4">
    <source>
        <dbReference type="Proteomes" id="UP000319852"/>
    </source>
</evidence>
<name>A0A517MV47_9BACT</name>
<dbReference type="CDD" id="cd01651">
    <property type="entry name" value="RT_G2_intron"/>
    <property type="match status" value="1"/>
</dbReference>
<dbReference type="Pfam" id="PF00078">
    <property type="entry name" value="RVT_1"/>
    <property type="match status" value="1"/>
</dbReference>
<dbReference type="KEGG" id="amob:HG15A2_20320"/>
<dbReference type="InterPro" id="IPR000477">
    <property type="entry name" value="RT_dom"/>
</dbReference>
<dbReference type="InterPro" id="IPR051083">
    <property type="entry name" value="GrpII_Intron_Splice-Mob/Def"/>
</dbReference>
<dbReference type="InterPro" id="IPR030931">
    <property type="entry name" value="Group_II_RT_mat"/>
</dbReference>
<evidence type="ECO:0000313" key="3">
    <source>
        <dbReference type="EMBL" id="QDS98748.1"/>
    </source>
</evidence>
<dbReference type="PANTHER" id="PTHR34047">
    <property type="entry name" value="NUCLEAR INTRON MATURASE 1, MITOCHONDRIAL-RELATED"/>
    <property type="match status" value="1"/>
</dbReference>
<evidence type="ECO:0000259" key="2">
    <source>
        <dbReference type="PROSITE" id="PS50878"/>
    </source>
</evidence>
<feature type="domain" description="Reverse transcriptase" evidence="2">
    <location>
        <begin position="57"/>
        <end position="312"/>
    </location>
</feature>
<sequence length="428" mass="49890">MLAKQSPEMAFTSLAYLMDIDWLKEAYRRTRKDGAVGVDGVNAEQYEQDLENNLQSLLDRAKSGDYQAPPVRRVHIPKGGSTTETRPLGIPTLEDKILQRAVVMLLEAIYEQDFLDCSCGFRPGRSAHQALDSFREQTMNCWPRGSMVLEVDIRKFFDNLDHQYLRQFLRLRVRDGVLLRLIDKWLKAGVMEGGDVSYPDAGSPQGGVISPLISNVFLHYVLDQWFEQEVKPRLTENAFLIRYADDFVIGLRNQRDAARVMEVIPKRFGKYGLTVHPTKTKLVLFRPPSSRTKKGNSPDDRPGTFDLLGFTHYWAVSRKGHWVVKLKTAADRFTRAVCSIDRWCRDNRHLPIAEQQQKLNQKLRGHYAYYGVTGNSKAFARFLWEVELRWRKWLNRRNNIRSMTWQKFCALLRRFCTQRNRDLRNRML</sequence>
<dbReference type="Pfam" id="PF08388">
    <property type="entry name" value="GIIM"/>
    <property type="match status" value="1"/>
</dbReference>
<evidence type="ECO:0000256" key="1">
    <source>
        <dbReference type="ARBA" id="ARBA00034120"/>
    </source>
</evidence>